<evidence type="ECO:0000259" key="6">
    <source>
        <dbReference type="PROSITE" id="PS50157"/>
    </source>
</evidence>
<dbReference type="Gene3D" id="3.30.160.60">
    <property type="entry name" value="Classic Zinc Finger"/>
    <property type="match status" value="5"/>
</dbReference>
<dbReference type="GO" id="GO:0005634">
    <property type="term" value="C:nucleus"/>
    <property type="evidence" value="ECO:0007669"/>
    <property type="project" value="TreeGrafter"/>
</dbReference>
<dbReference type="Pfam" id="PF13894">
    <property type="entry name" value="zf-C2H2_4"/>
    <property type="match status" value="1"/>
</dbReference>
<feature type="domain" description="C2H2-type" evidence="6">
    <location>
        <begin position="468"/>
        <end position="498"/>
    </location>
</feature>
<feature type="domain" description="C2H2-type" evidence="6">
    <location>
        <begin position="377"/>
        <end position="405"/>
    </location>
</feature>
<dbReference type="SMART" id="SM00355">
    <property type="entry name" value="ZnF_C2H2"/>
    <property type="match status" value="9"/>
</dbReference>
<dbReference type="InterPro" id="IPR013087">
    <property type="entry name" value="Znf_C2H2_type"/>
</dbReference>
<dbReference type="SUPFAM" id="SSF57667">
    <property type="entry name" value="beta-beta-alpha zinc fingers"/>
    <property type="match status" value="3"/>
</dbReference>
<feature type="domain" description="C2H2-type" evidence="6">
    <location>
        <begin position="406"/>
        <end position="436"/>
    </location>
</feature>
<dbReference type="EMBL" id="HBUF01289307">
    <property type="protein sequence ID" value="CAG6688891.1"/>
    <property type="molecule type" value="Transcribed_RNA"/>
</dbReference>
<feature type="domain" description="C2H2-type" evidence="6">
    <location>
        <begin position="346"/>
        <end position="375"/>
    </location>
</feature>
<proteinExistence type="predicted"/>
<sequence>MELNSSCNLNIIGTSMKSKNPLSDLFITNIDPTLSAVNINEDTNDGTQLMMYQTNNQLSLVDVNTCRIPLLAVPNGSSTVLDTGNSCEKLEQEFIQHEEVVSDIVKQCQVSNSLVIIDDTSRNDPPASSQTFLLIDNFDDIHIIHEHICDEQITEINQTIRNDLPESSQSFVLIDNNFDGIINEMDQNEDKDEITMALLSLGINQEYFITSGENDNTKKQQLWSCPIFGCDFRSVKLNNFKIHLLKHFDYRPFKCKLKKDNTNCKWAFFSRKQLQRHIDDVHKERKYTCDQCMKRFSSKSSLTGHLARHDKTVLYQCLVENCGGLFNTMALYNSHLKQHIELPAPFKCEHPGCDRRFYRVSSLQSHRRAHVNDPEDLICKVCHKQFRAPCRLKEHYSSVHDNIRKFKCTYEGCKWTFSANSKLTRHIQNTHLNIRKFECLVPDCGKTYLRSEHLQEHVRTHSENKPKFTCPYQDCLISFNCKSSLYAHLKHFHPSDKSTELLD</sequence>
<dbReference type="AlphaFoldDB" id="A0A8D8TKW0"/>
<accession>A0A8D8TKW0</accession>
<evidence type="ECO:0000256" key="2">
    <source>
        <dbReference type="ARBA" id="ARBA00022737"/>
    </source>
</evidence>
<keyword evidence="1" id="KW-0479">Metal-binding</keyword>
<evidence type="ECO:0000256" key="4">
    <source>
        <dbReference type="ARBA" id="ARBA00022833"/>
    </source>
</evidence>
<dbReference type="FunFam" id="3.30.160.60:FF:000125">
    <property type="entry name" value="Putative zinc finger protein 143"/>
    <property type="match status" value="1"/>
</dbReference>
<dbReference type="PANTHER" id="PTHR46179">
    <property type="entry name" value="ZINC FINGER PROTEIN"/>
    <property type="match status" value="1"/>
</dbReference>
<keyword evidence="3 5" id="KW-0863">Zinc-finger</keyword>
<dbReference type="GO" id="GO:0003712">
    <property type="term" value="F:transcription coregulator activity"/>
    <property type="evidence" value="ECO:0007669"/>
    <property type="project" value="TreeGrafter"/>
</dbReference>
<feature type="domain" description="C2H2-type" evidence="6">
    <location>
        <begin position="287"/>
        <end position="309"/>
    </location>
</feature>
<dbReference type="PANTHER" id="PTHR46179:SF26">
    <property type="entry name" value="ZINC FINGER PROTEIN 423 HOMOLOG"/>
    <property type="match status" value="1"/>
</dbReference>
<dbReference type="PROSITE" id="PS00028">
    <property type="entry name" value="ZINC_FINGER_C2H2_1"/>
    <property type="match status" value="6"/>
</dbReference>
<dbReference type="Pfam" id="PF00096">
    <property type="entry name" value="zf-C2H2"/>
    <property type="match status" value="3"/>
</dbReference>
<dbReference type="PROSITE" id="PS50157">
    <property type="entry name" value="ZINC_FINGER_C2H2_2"/>
    <property type="match status" value="7"/>
</dbReference>
<dbReference type="InterPro" id="IPR051061">
    <property type="entry name" value="Zinc_finger_trans_reg"/>
</dbReference>
<evidence type="ECO:0000313" key="7">
    <source>
        <dbReference type="EMBL" id="CAG6688891.1"/>
    </source>
</evidence>
<keyword evidence="4" id="KW-0862">Zinc</keyword>
<reference evidence="7" key="1">
    <citation type="submission" date="2021-05" db="EMBL/GenBank/DDBJ databases">
        <authorList>
            <person name="Alioto T."/>
            <person name="Alioto T."/>
            <person name="Gomez Garrido J."/>
        </authorList>
    </citation>
    <scope>NUCLEOTIDE SEQUENCE</scope>
</reference>
<evidence type="ECO:0000256" key="3">
    <source>
        <dbReference type="ARBA" id="ARBA00022771"/>
    </source>
</evidence>
<evidence type="ECO:0000256" key="1">
    <source>
        <dbReference type="ARBA" id="ARBA00022723"/>
    </source>
</evidence>
<evidence type="ECO:0000256" key="5">
    <source>
        <dbReference type="PROSITE-ProRule" id="PRU00042"/>
    </source>
</evidence>
<dbReference type="InterPro" id="IPR036236">
    <property type="entry name" value="Znf_C2H2_sf"/>
</dbReference>
<organism evidence="7">
    <name type="scientific">Cacopsylla melanoneura</name>
    <dbReference type="NCBI Taxonomy" id="428564"/>
    <lineage>
        <taxon>Eukaryota</taxon>
        <taxon>Metazoa</taxon>
        <taxon>Ecdysozoa</taxon>
        <taxon>Arthropoda</taxon>
        <taxon>Hexapoda</taxon>
        <taxon>Insecta</taxon>
        <taxon>Pterygota</taxon>
        <taxon>Neoptera</taxon>
        <taxon>Paraneoptera</taxon>
        <taxon>Hemiptera</taxon>
        <taxon>Sternorrhyncha</taxon>
        <taxon>Psylloidea</taxon>
        <taxon>Psyllidae</taxon>
        <taxon>Psyllinae</taxon>
        <taxon>Cacopsylla</taxon>
    </lineage>
</organism>
<name>A0A8D8TKW0_9HEMI</name>
<protein>
    <submittedName>
        <fullName evidence="7">Zinc finger protein ZXDC</fullName>
    </submittedName>
</protein>
<feature type="domain" description="C2H2-type" evidence="6">
    <location>
        <begin position="437"/>
        <end position="466"/>
    </location>
</feature>
<dbReference type="FunFam" id="3.30.160.60:FF:000110">
    <property type="entry name" value="Zinc finger protein-like"/>
    <property type="match status" value="1"/>
</dbReference>
<dbReference type="GO" id="GO:0008270">
    <property type="term" value="F:zinc ion binding"/>
    <property type="evidence" value="ECO:0007669"/>
    <property type="project" value="UniProtKB-KW"/>
</dbReference>
<dbReference type="GO" id="GO:0006357">
    <property type="term" value="P:regulation of transcription by RNA polymerase II"/>
    <property type="evidence" value="ECO:0007669"/>
    <property type="project" value="TreeGrafter"/>
</dbReference>
<feature type="domain" description="C2H2-type" evidence="6">
    <location>
        <begin position="253"/>
        <end position="287"/>
    </location>
</feature>
<keyword evidence="2" id="KW-0677">Repeat</keyword>